<sequence length="58" mass="6172">MSIASVERMVHAKMSLPVPPSLAARLLDAEATAHPQPKDTFSDLAPLYGASIIVVQQT</sequence>
<organism evidence="1 2">
    <name type="scientific">Methylobacterium phyllostachyos</name>
    <dbReference type="NCBI Taxonomy" id="582672"/>
    <lineage>
        <taxon>Bacteria</taxon>
        <taxon>Pseudomonadati</taxon>
        <taxon>Pseudomonadota</taxon>
        <taxon>Alphaproteobacteria</taxon>
        <taxon>Hyphomicrobiales</taxon>
        <taxon>Methylobacteriaceae</taxon>
        <taxon>Methylobacterium</taxon>
    </lineage>
</organism>
<proteinExistence type="predicted"/>
<accession>A0A1H0EYT1</accession>
<gene>
    <name evidence="1" type="ORF">SAMN05216360_11258</name>
</gene>
<dbReference type="AlphaFoldDB" id="A0A1H0EYT1"/>
<name>A0A1H0EYT1_9HYPH</name>
<dbReference type="RefSeq" id="WP_167627739.1">
    <property type="nucleotide sequence ID" value="NZ_FNHS01000012.1"/>
</dbReference>
<reference evidence="2" key="1">
    <citation type="submission" date="2016-10" db="EMBL/GenBank/DDBJ databases">
        <authorList>
            <person name="Varghese N."/>
            <person name="Submissions S."/>
        </authorList>
    </citation>
    <scope>NUCLEOTIDE SEQUENCE [LARGE SCALE GENOMIC DNA]</scope>
    <source>
        <strain evidence="2">BL47</strain>
    </source>
</reference>
<keyword evidence="2" id="KW-1185">Reference proteome</keyword>
<evidence type="ECO:0000313" key="2">
    <source>
        <dbReference type="Proteomes" id="UP000198704"/>
    </source>
</evidence>
<protein>
    <submittedName>
        <fullName evidence="1">Uncharacterized protein</fullName>
    </submittedName>
</protein>
<dbReference type="EMBL" id="FNHS01000012">
    <property type="protein sequence ID" value="SDN87540.1"/>
    <property type="molecule type" value="Genomic_DNA"/>
</dbReference>
<dbReference type="Proteomes" id="UP000198704">
    <property type="component" value="Unassembled WGS sequence"/>
</dbReference>
<evidence type="ECO:0000313" key="1">
    <source>
        <dbReference type="EMBL" id="SDN87540.1"/>
    </source>
</evidence>
<dbReference type="STRING" id="582672.SAMN05216360_11258"/>